<protein>
    <submittedName>
        <fullName evidence="1">Uncharacterized protein</fullName>
    </submittedName>
</protein>
<dbReference type="PANTHER" id="PTHR47526:SF4">
    <property type="entry name" value="SWIM-TYPE DOMAIN-CONTAINING PROTEIN"/>
    <property type="match status" value="1"/>
</dbReference>
<keyword evidence="2" id="KW-1185">Reference proteome</keyword>
<comment type="caution">
    <text evidence="1">The sequence shown here is derived from an EMBL/GenBank/DDBJ whole genome shotgun (WGS) entry which is preliminary data.</text>
</comment>
<dbReference type="PANTHER" id="PTHR47526">
    <property type="entry name" value="ATP-DEPENDENT DNA HELICASE"/>
    <property type="match status" value="1"/>
</dbReference>
<accession>A0AAV8ZV77</accession>
<dbReference type="EMBL" id="JANEYF010000290">
    <property type="protein sequence ID" value="KAJ8970886.1"/>
    <property type="molecule type" value="Genomic_DNA"/>
</dbReference>
<evidence type="ECO:0000313" key="1">
    <source>
        <dbReference type="EMBL" id="KAJ8970886.1"/>
    </source>
</evidence>
<organism evidence="1 2">
    <name type="scientific">Rhamnusium bicolor</name>
    <dbReference type="NCBI Taxonomy" id="1586634"/>
    <lineage>
        <taxon>Eukaryota</taxon>
        <taxon>Metazoa</taxon>
        <taxon>Ecdysozoa</taxon>
        <taxon>Arthropoda</taxon>
        <taxon>Hexapoda</taxon>
        <taxon>Insecta</taxon>
        <taxon>Pterygota</taxon>
        <taxon>Neoptera</taxon>
        <taxon>Endopterygota</taxon>
        <taxon>Coleoptera</taxon>
        <taxon>Polyphaga</taxon>
        <taxon>Cucujiformia</taxon>
        <taxon>Chrysomeloidea</taxon>
        <taxon>Cerambycidae</taxon>
        <taxon>Lepturinae</taxon>
        <taxon>Rhagiini</taxon>
        <taxon>Rhamnusium</taxon>
    </lineage>
</organism>
<gene>
    <name evidence="1" type="ORF">NQ314_000972</name>
</gene>
<evidence type="ECO:0000313" key="2">
    <source>
        <dbReference type="Proteomes" id="UP001162156"/>
    </source>
</evidence>
<dbReference type="Proteomes" id="UP001162156">
    <property type="component" value="Unassembled WGS sequence"/>
</dbReference>
<name>A0AAV8ZV77_9CUCU</name>
<sequence length="138" mass="15790">MNILILISEHCDCVAGLGGSLHPAVLFSIDEAVRKIEEVTRTGVKADWMPPSNKPVDPKLIHEMDLSNPKRKCLEEKPLRFREKEKEEIPSISKEEKSNLLSNLVESRGTMLHLLTKPFSEQIKQDIEKRKHFHIVTV</sequence>
<reference evidence="1" key="1">
    <citation type="journal article" date="2023" name="Insect Mol. Biol.">
        <title>Genome sequencing provides insights into the evolution of gene families encoding plant cell wall-degrading enzymes in longhorned beetles.</title>
        <authorList>
            <person name="Shin N.R."/>
            <person name="Okamura Y."/>
            <person name="Kirsch R."/>
            <person name="Pauchet Y."/>
        </authorList>
    </citation>
    <scope>NUCLEOTIDE SEQUENCE</scope>
    <source>
        <strain evidence="1">RBIC_L_NR</strain>
    </source>
</reference>
<dbReference type="AlphaFoldDB" id="A0AAV8ZV77"/>
<proteinExistence type="predicted"/>